<evidence type="ECO:0000256" key="3">
    <source>
        <dbReference type="ARBA" id="ARBA00022989"/>
    </source>
</evidence>
<evidence type="ECO:0008006" key="7">
    <source>
        <dbReference type="Google" id="ProtNLM"/>
    </source>
</evidence>
<comment type="subcellular location">
    <subcellularLocation>
        <location evidence="1">Membrane</location>
        <topology evidence="1">Multi-pass membrane protein</topology>
    </subcellularLocation>
</comment>
<feature type="transmembrane region" description="Helical" evidence="5">
    <location>
        <begin position="160"/>
        <end position="180"/>
    </location>
</feature>
<dbReference type="InterPro" id="IPR052556">
    <property type="entry name" value="PolySynth_Transporter"/>
</dbReference>
<reference evidence="6" key="1">
    <citation type="submission" date="2020-08" db="EMBL/GenBank/DDBJ databases">
        <title>Genetic structure, function and evolution of capsule biosynthesis loci in Vibrio parahaemolyticus.</title>
        <authorList>
            <person name="Li L."/>
            <person name="Bian S."/>
        </authorList>
    </citation>
    <scope>NUCLEOTIDE SEQUENCE</scope>
    <source>
        <strain evidence="6">VP238</strain>
    </source>
</reference>
<dbReference type="PANTHER" id="PTHR43424">
    <property type="entry name" value="LOCUS PUTATIVE PROTEIN 1-RELATED"/>
    <property type="match status" value="1"/>
</dbReference>
<gene>
    <name evidence="6" type="ORF">VP238_00009</name>
</gene>
<organism evidence="6">
    <name type="scientific">Vibrio parahaemolyticus</name>
    <dbReference type="NCBI Taxonomy" id="670"/>
    <lineage>
        <taxon>Bacteria</taxon>
        <taxon>Pseudomonadati</taxon>
        <taxon>Pseudomonadota</taxon>
        <taxon>Gammaproteobacteria</taxon>
        <taxon>Vibrionales</taxon>
        <taxon>Vibrionaceae</taxon>
        <taxon>Vibrio</taxon>
    </lineage>
</organism>
<feature type="transmembrane region" description="Helical" evidence="5">
    <location>
        <begin position="285"/>
        <end position="310"/>
    </location>
</feature>
<feature type="transmembrane region" description="Helical" evidence="5">
    <location>
        <begin position="134"/>
        <end position="154"/>
    </location>
</feature>
<name>A0A7M1WM81_VIBPH</name>
<dbReference type="CDD" id="cd13128">
    <property type="entry name" value="MATE_Wzx_like"/>
    <property type="match status" value="1"/>
</dbReference>
<dbReference type="GO" id="GO:0016020">
    <property type="term" value="C:membrane"/>
    <property type="evidence" value="ECO:0007669"/>
    <property type="project" value="UniProtKB-SubCell"/>
</dbReference>
<keyword evidence="4 5" id="KW-0472">Membrane</keyword>
<dbReference type="AlphaFoldDB" id="A0A7M1WM81"/>
<evidence type="ECO:0000256" key="1">
    <source>
        <dbReference type="ARBA" id="ARBA00004141"/>
    </source>
</evidence>
<dbReference type="Pfam" id="PF01943">
    <property type="entry name" value="Polysacc_synt"/>
    <property type="match status" value="1"/>
</dbReference>
<proteinExistence type="predicted"/>
<keyword evidence="2 5" id="KW-0812">Transmembrane</keyword>
<feature type="transmembrane region" description="Helical" evidence="5">
    <location>
        <begin position="103"/>
        <end position="122"/>
    </location>
</feature>
<feature type="transmembrane region" description="Helical" evidence="5">
    <location>
        <begin position="373"/>
        <end position="391"/>
    </location>
</feature>
<dbReference type="EMBL" id="MT898369">
    <property type="protein sequence ID" value="QOS28237.1"/>
    <property type="molecule type" value="Genomic_DNA"/>
</dbReference>
<evidence type="ECO:0000313" key="6">
    <source>
        <dbReference type="EMBL" id="QOS28237.1"/>
    </source>
</evidence>
<feature type="transmembrane region" description="Helical" evidence="5">
    <location>
        <begin position="75"/>
        <end position="97"/>
    </location>
</feature>
<evidence type="ECO:0000256" key="5">
    <source>
        <dbReference type="SAM" id="Phobius"/>
    </source>
</evidence>
<evidence type="ECO:0000256" key="4">
    <source>
        <dbReference type="ARBA" id="ARBA00023136"/>
    </source>
</evidence>
<dbReference type="InterPro" id="IPR002797">
    <property type="entry name" value="Polysacc_synth"/>
</dbReference>
<feature type="transmembrane region" description="Helical" evidence="5">
    <location>
        <begin position="32"/>
        <end position="54"/>
    </location>
</feature>
<feature type="transmembrane region" description="Helical" evidence="5">
    <location>
        <begin position="322"/>
        <end position="342"/>
    </location>
</feature>
<dbReference type="PANTHER" id="PTHR43424:SF1">
    <property type="entry name" value="LOCUS PUTATIVE PROTEIN 1-RELATED"/>
    <property type="match status" value="1"/>
</dbReference>
<accession>A0A7M1WM81</accession>
<protein>
    <recommendedName>
        <fullName evidence="7">Polysaccharide biosynthesis protein</fullName>
    </recommendedName>
</protein>
<evidence type="ECO:0000256" key="2">
    <source>
        <dbReference type="ARBA" id="ARBA00022692"/>
    </source>
</evidence>
<sequence>MLLEKVSRLVLGVLVSSLMARSLGPSDFGQLNFLISLLSIASVLSSLGLNRIIVREVTNNVTDKLFINETVFTTLYLRLIVSLLLWIAAMMLCVVVFNDDFLYVAIVFFSLFFISFDVFDFYAQGCSNFKIISLCRLLVFLVTSALKLYLIYMGYGLESFIFLVLIEYILIAIAFYFFFIRRNILLHSSSIFIFNSRRATVLLKESWPEIIAGFGAILFMRVDQVFLQLISGDESVGIYSAATRITEAWYFLPTVLISTTFPKLLEARNNCSQRYQEGLQILMSFLVLLSIVVAVFFTITADLIVALLFGKSYAESANVIMLHTWGGVFLCMGLASGSWLVAEKKLKLNLLRNLFGLAVSALANWILIPKYGVTGSAMATVAGLSAAFYFFDILHPQLRKMFWIKTSAFLPIYLFKFIRQRN</sequence>
<keyword evidence="3 5" id="KW-1133">Transmembrane helix</keyword>
<feature type="transmembrane region" description="Helical" evidence="5">
    <location>
        <begin position="349"/>
        <end position="367"/>
    </location>
</feature>